<protein>
    <submittedName>
        <fullName evidence="1">Uncharacterized protein</fullName>
    </submittedName>
</protein>
<comment type="caution">
    <text evidence="1">The sequence shown here is derived from an EMBL/GenBank/DDBJ whole genome shotgun (WGS) entry which is preliminary data.</text>
</comment>
<keyword evidence="2" id="KW-1185">Reference proteome</keyword>
<organism evidence="1 2">
    <name type="scientific">Anisodus tanguticus</name>
    <dbReference type="NCBI Taxonomy" id="243964"/>
    <lineage>
        <taxon>Eukaryota</taxon>
        <taxon>Viridiplantae</taxon>
        <taxon>Streptophyta</taxon>
        <taxon>Embryophyta</taxon>
        <taxon>Tracheophyta</taxon>
        <taxon>Spermatophyta</taxon>
        <taxon>Magnoliopsida</taxon>
        <taxon>eudicotyledons</taxon>
        <taxon>Gunneridae</taxon>
        <taxon>Pentapetalae</taxon>
        <taxon>asterids</taxon>
        <taxon>lamiids</taxon>
        <taxon>Solanales</taxon>
        <taxon>Solanaceae</taxon>
        <taxon>Solanoideae</taxon>
        <taxon>Hyoscyameae</taxon>
        <taxon>Anisodus</taxon>
    </lineage>
</organism>
<dbReference type="AlphaFoldDB" id="A0AAE1SWN4"/>
<dbReference type="Proteomes" id="UP001291623">
    <property type="component" value="Unassembled WGS sequence"/>
</dbReference>
<sequence>MKMSHKSEAILTQQHFNIPKSSIKSISRKDKVHSHTRSIQFSLHTRSCELHAAHKEKYVHLTHHVAHGLPIFARKAYKCQAQDHVITWSTCN</sequence>
<name>A0AAE1SWN4_9SOLA</name>
<reference evidence="1" key="1">
    <citation type="submission" date="2023-12" db="EMBL/GenBank/DDBJ databases">
        <title>Genome assembly of Anisodus tanguticus.</title>
        <authorList>
            <person name="Wang Y.-J."/>
        </authorList>
    </citation>
    <scope>NUCLEOTIDE SEQUENCE</scope>
    <source>
        <strain evidence="1">KB-2021</strain>
        <tissue evidence="1">Leaf</tissue>
    </source>
</reference>
<evidence type="ECO:0000313" key="1">
    <source>
        <dbReference type="EMBL" id="KAK4377610.1"/>
    </source>
</evidence>
<accession>A0AAE1SWN4</accession>
<proteinExistence type="predicted"/>
<dbReference type="EMBL" id="JAVYJV010000002">
    <property type="protein sequence ID" value="KAK4377610.1"/>
    <property type="molecule type" value="Genomic_DNA"/>
</dbReference>
<evidence type="ECO:0000313" key="2">
    <source>
        <dbReference type="Proteomes" id="UP001291623"/>
    </source>
</evidence>
<gene>
    <name evidence="1" type="ORF">RND71_003906</name>
</gene>